<dbReference type="InterPro" id="IPR011010">
    <property type="entry name" value="DNA_brk_join_enz"/>
</dbReference>
<feature type="domain" description="Core-binding (CB)" evidence="8">
    <location>
        <begin position="97"/>
        <end position="178"/>
    </location>
</feature>
<gene>
    <name evidence="9" type="ORF">AABB28_00100</name>
</gene>
<dbReference type="InterPro" id="IPR044068">
    <property type="entry name" value="CB"/>
</dbReference>
<dbReference type="PROSITE" id="PS51900">
    <property type="entry name" value="CB"/>
    <property type="match status" value="1"/>
</dbReference>
<keyword evidence="10" id="KW-1185">Reference proteome</keyword>
<keyword evidence="4" id="KW-0233">DNA recombination</keyword>
<dbReference type="InterPro" id="IPR038488">
    <property type="entry name" value="Integrase_DNA-bd_sf"/>
</dbReference>
<feature type="region of interest" description="Disordered" evidence="6">
    <location>
        <begin position="413"/>
        <end position="434"/>
    </location>
</feature>
<keyword evidence="2" id="KW-0229">DNA integration</keyword>
<dbReference type="InterPro" id="IPR002104">
    <property type="entry name" value="Integrase_catalytic"/>
</dbReference>
<dbReference type="PANTHER" id="PTHR30629:SF2">
    <property type="entry name" value="PROPHAGE INTEGRASE INTS-RELATED"/>
    <property type="match status" value="1"/>
</dbReference>
<dbReference type="InterPro" id="IPR013762">
    <property type="entry name" value="Integrase-like_cat_sf"/>
</dbReference>
<keyword evidence="3 5" id="KW-0238">DNA-binding</keyword>
<dbReference type="EMBL" id="CP151762">
    <property type="protein sequence ID" value="WZU63782.1"/>
    <property type="molecule type" value="Genomic_DNA"/>
</dbReference>
<evidence type="ECO:0000313" key="10">
    <source>
        <dbReference type="Proteomes" id="UP001451782"/>
    </source>
</evidence>
<dbReference type="PANTHER" id="PTHR30629">
    <property type="entry name" value="PROPHAGE INTEGRASE"/>
    <property type="match status" value="1"/>
</dbReference>
<dbReference type="PROSITE" id="PS51898">
    <property type="entry name" value="TYR_RECOMBINASE"/>
    <property type="match status" value="1"/>
</dbReference>
<evidence type="ECO:0000256" key="3">
    <source>
        <dbReference type="ARBA" id="ARBA00023125"/>
    </source>
</evidence>
<dbReference type="InterPro" id="IPR025166">
    <property type="entry name" value="Integrase_DNA_bind_dom"/>
</dbReference>
<dbReference type="Gene3D" id="3.30.160.390">
    <property type="entry name" value="Integrase, DNA-binding domain"/>
    <property type="match status" value="1"/>
</dbReference>
<dbReference type="Pfam" id="PF00589">
    <property type="entry name" value="Phage_integrase"/>
    <property type="match status" value="1"/>
</dbReference>
<proteinExistence type="inferred from homology"/>
<dbReference type="GO" id="GO:0015074">
    <property type="term" value="P:DNA integration"/>
    <property type="evidence" value="ECO:0007669"/>
    <property type="project" value="UniProtKB-KW"/>
</dbReference>
<reference evidence="9 10" key="1">
    <citation type="submission" date="2024-04" db="EMBL/GenBank/DDBJ databases">
        <title>Phylogenomic analyses of a clade within the roseobacter group suggest taxonomic reassignments of species of the genera Aestuariivita, Citreicella, Loktanella, Nautella, Pelagibaca, Ruegeria, Thalassobius, Thiobacimonas and Tropicibacter, and the proposal o.</title>
        <authorList>
            <person name="Jeon C.O."/>
        </authorList>
    </citation>
    <scope>NUCLEOTIDE SEQUENCE [LARGE SCALE GENOMIC DNA]</scope>
    <source>
        <strain evidence="9 10">G8-12</strain>
    </source>
</reference>
<dbReference type="InterPro" id="IPR053876">
    <property type="entry name" value="Phage_int_M"/>
</dbReference>
<evidence type="ECO:0000256" key="2">
    <source>
        <dbReference type="ARBA" id="ARBA00022908"/>
    </source>
</evidence>
<comment type="similarity">
    <text evidence="1">Belongs to the 'phage' integrase family.</text>
</comment>
<dbReference type="Proteomes" id="UP001451782">
    <property type="component" value="Chromosome"/>
</dbReference>
<evidence type="ECO:0000256" key="4">
    <source>
        <dbReference type="ARBA" id="ARBA00023172"/>
    </source>
</evidence>
<evidence type="ECO:0000259" key="7">
    <source>
        <dbReference type="PROSITE" id="PS51898"/>
    </source>
</evidence>
<evidence type="ECO:0000313" key="9">
    <source>
        <dbReference type="EMBL" id="WZU63782.1"/>
    </source>
</evidence>
<evidence type="ECO:0000256" key="6">
    <source>
        <dbReference type="SAM" id="MobiDB-lite"/>
    </source>
</evidence>
<feature type="domain" description="Tyr recombinase" evidence="7">
    <location>
        <begin position="209"/>
        <end position="402"/>
    </location>
</feature>
<dbReference type="InterPro" id="IPR050808">
    <property type="entry name" value="Phage_Integrase"/>
</dbReference>
<protein>
    <submittedName>
        <fullName evidence="9">Integrase arm-type DNA-binding domain-containing protein</fullName>
    </submittedName>
</protein>
<dbReference type="KEGG" id="yag:AABB28_00100"/>
<dbReference type="Pfam" id="PF22022">
    <property type="entry name" value="Phage_int_M"/>
    <property type="match status" value="1"/>
</dbReference>
<dbReference type="Pfam" id="PF13356">
    <property type="entry name" value="Arm-DNA-bind_3"/>
    <property type="match status" value="1"/>
</dbReference>
<dbReference type="GO" id="GO:0006310">
    <property type="term" value="P:DNA recombination"/>
    <property type="evidence" value="ECO:0007669"/>
    <property type="project" value="UniProtKB-KW"/>
</dbReference>
<name>A0AAN0NFC1_9RHOB</name>
<evidence type="ECO:0000256" key="5">
    <source>
        <dbReference type="PROSITE-ProRule" id="PRU01248"/>
    </source>
</evidence>
<accession>A0AAN0NFC1</accession>
<evidence type="ECO:0000259" key="8">
    <source>
        <dbReference type="PROSITE" id="PS51900"/>
    </source>
</evidence>
<dbReference type="GO" id="GO:0003677">
    <property type="term" value="F:DNA binding"/>
    <property type="evidence" value="ECO:0007669"/>
    <property type="project" value="UniProtKB-UniRule"/>
</dbReference>
<organism evidence="9 10">
    <name type="scientific">Yoonia algicola</name>
    <dbReference type="NCBI Taxonomy" id="3137368"/>
    <lineage>
        <taxon>Bacteria</taxon>
        <taxon>Pseudomonadati</taxon>
        <taxon>Pseudomonadota</taxon>
        <taxon>Alphaproteobacteria</taxon>
        <taxon>Rhodobacterales</taxon>
        <taxon>Paracoccaceae</taxon>
        <taxon>Yoonia</taxon>
    </lineage>
</organism>
<evidence type="ECO:0000256" key="1">
    <source>
        <dbReference type="ARBA" id="ARBA00008857"/>
    </source>
</evidence>
<dbReference type="Gene3D" id="1.10.443.10">
    <property type="entry name" value="Intergrase catalytic core"/>
    <property type="match status" value="1"/>
</dbReference>
<dbReference type="InterPro" id="IPR010998">
    <property type="entry name" value="Integrase_recombinase_N"/>
</dbReference>
<dbReference type="AlphaFoldDB" id="A0AAN0NFC1"/>
<dbReference type="SUPFAM" id="SSF56349">
    <property type="entry name" value="DNA breaking-rejoining enzymes"/>
    <property type="match status" value="1"/>
</dbReference>
<dbReference type="Gene3D" id="1.10.150.130">
    <property type="match status" value="1"/>
</dbReference>
<dbReference type="CDD" id="cd00801">
    <property type="entry name" value="INT_P4_C"/>
    <property type="match status" value="1"/>
</dbReference>
<dbReference type="RefSeq" id="WP_342070157.1">
    <property type="nucleotide sequence ID" value="NZ_CP151762.1"/>
</dbReference>
<sequence length="434" mass="48355">MPKRAKELGSLEVKRLKGPGTFAVGGVAGLALQIGRFDSRSWVFRYRFNGRRREAGIGPYPDVPLAKAREYAREARQQIREGVDPIAHRQAVRRRLLTFAEAVNLYDAEKAVEFRSAVHHRQWRASLERHVIPMLGAMAVGDVVLQDVMDVLRPIWTTKTETASKVRQRIERVLDYATVTGHRSGDNPARWRGNLDLVLPAPTKLTGGRNYPSLRLDDAVRWFAALQERDGVSARALEFQALTAARSGAVRFMTWDEVNFETGLWTIQPGREASKIPPSGRPHRVPLAYSSRTLLTDLPRAEGTPLVFWNTRGGALSDAALAAVMRKIHEADLRAGGNGFVDAQTGVPAVPHGLRSTFRTWVGERTDFDGDMAEIALAHKVGNKVRQAYDRADQVEKRRYMMAAWAAFLSSDGMQETEKTEAPEAPINRVMEAG</sequence>